<organism evidence="5 6">
    <name type="scientific">Bellilinea caldifistulae</name>
    <dbReference type="NCBI Taxonomy" id="360411"/>
    <lineage>
        <taxon>Bacteria</taxon>
        <taxon>Bacillati</taxon>
        <taxon>Chloroflexota</taxon>
        <taxon>Anaerolineae</taxon>
        <taxon>Anaerolineales</taxon>
        <taxon>Anaerolineaceae</taxon>
        <taxon>Bellilinea</taxon>
    </lineage>
</organism>
<keyword evidence="1" id="KW-0547">Nucleotide-binding</keyword>
<accession>A0A0P6XNL5</accession>
<dbReference type="SUPFAM" id="SSF82708">
    <property type="entry name" value="R3H domain"/>
    <property type="match status" value="1"/>
</dbReference>
<evidence type="ECO:0000313" key="6">
    <source>
        <dbReference type="Proteomes" id="UP000050514"/>
    </source>
</evidence>
<sequence>MTQRRITDDLHALLDVLPPHIRQAVVKANDSDNLLEIVMDLGRVPLARFVQGEVVLDQNEITREDIDHVVNKIGEFDADNRAGLERTLHRISAIRNRHGHIVGLTCRVGRAVYGTIDIIQDLLESGKSILLLGRPGIGKTTMLRESARILAEKHRVIIVDTSNEIGGDGDVPHPAVGRARRMQVAQPSLQHEVMIEAVENHNPEVIIIDEIGRELEALAARTIAERGVQLVATAHGRTLENLLLNPTLSDLIGGIESVTLSDEEARRRGTQKTVLERRSPPTFDVLIEIQERDRMHVHKDVAAAVDSLVRGYPLPPEIRYRDENGEIHIETPPVQAAPRPLPQTSRRAYANGSDTQPFNRKSGRSTPPAGQMVNEEMLLPSEMNAQPSAPLQTIRIYPYGVARNRLAQAAKRLGVPALVVQNLDEADVLMTLRTYYRSRQQPVVEAEERRMPIYVLRANTINQMEQSLGELYNLSMDSNSAEWEIIAAQTQVAIQNVLNGQRFVDLPPAPASIRRMQHEMARAQQLVSHSYGKEPHRRVRIFRD</sequence>
<dbReference type="InterPro" id="IPR003593">
    <property type="entry name" value="AAA+_ATPase"/>
</dbReference>
<evidence type="ECO:0000256" key="3">
    <source>
        <dbReference type="SAM" id="MobiDB-lite"/>
    </source>
</evidence>
<evidence type="ECO:0000256" key="1">
    <source>
        <dbReference type="ARBA" id="ARBA00022741"/>
    </source>
</evidence>
<dbReference type="Pfam" id="PF01424">
    <property type="entry name" value="R3H"/>
    <property type="match status" value="1"/>
</dbReference>
<dbReference type="SUPFAM" id="SSF52540">
    <property type="entry name" value="P-loop containing nucleoside triphosphate hydrolases"/>
    <property type="match status" value="1"/>
</dbReference>
<keyword evidence="6" id="KW-1185">Reference proteome</keyword>
<proteinExistence type="predicted"/>
<feature type="compositionally biased region" description="Polar residues" evidence="3">
    <location>
        <begin position="342"/>
        <end position="359"/>
    </location>
</feature>
<dbReference type="STRING" id="360411.AC812_01570"/>
<dbReference type="Gene3D" id="3.40.50.300">
    <property type="entry name" value="P-loop containing nucleotide triphosphate hydrolases"/>
    <property type="match status" value="1"/>
</dbReference>
<dbReference type="RefSeq" id="WP_061913097.1">
    <property type="nucleotide sequence ID" value="NZ_DF967971.1"/>
</dbReference>
<name>A0A0P6XNL5_9CHLR</name>
<dbReference type="EMBL" id="LGHJ01000006">
    <property type="protein sequence ID" value="KPL78141.1"/>
    <property type="molecule type" value="Genomic_DNA"/>
</dbReference>
<reference evidence="5 6" key="1">
    <citation type="submission" date="2015-07" db="EMBL/GenBank/DDBJ databases">
        <title>Draft genome of Bellilinea caldifistulae DSM 17877.</title>
        <authorList>
            <person name="Hemp J."/>
            <person name="Ward L.M."/>
            <person name="Pace L.A."/>
            <person name="Fischer W.W."/>
        </authorList>
    </citation>
    <scope>NUCLEOTIDE SEQUENCE [LARGE SCALE GENOMIC DNA]</scope>
    <source>
        <strain evidence="5 6">GOMI-1</strain>
    </source>
</reference>
<dbReference type="OrthoDB" id="9768243at2"/>
<dbReference type="SMART" id="SM00382">
    <property type="entry name" value="AAA"/>
    <property type="match status" value="1"/>
</dbReference>
<dbReference type="Pfam" id="PF25516">
    <property type="entry name" value="PTPase"/>
    <property type="match status" value="1"/>
</dbReference>
<dbReference type="CDD" id="cd00009">
    <property type="entry name" value="AAA"/>
    <property type="match status" value="1"/>
</dbReference>
<dbReference type="InterPro" id="IPR058670">
    <property type="entry name" value="PTPase_dom"/>
</dbReference>
<dbReference type="PANTHER" id="PTHR20953:SF3">
    <property type="entry name" value="P-LOOP CONTAINING NUCLEOSIDE TRIPHOSPHATE HYDROLASES SUPERFAMILY PROTEIN"/>
    <property type="match status" value="1"/>
</dbReference>
<comment type="caution">
    <text evidence="5">The sequence shown here is derived from an EMBL/GenBank/DDBJ whole genome shotgun (WGS) entry which is preliminary data.</text>
</comment>
<feature type="domain" description="R3H" evidence="4">
    <location>
        <begin position="480"/>
        <end position="544"/>
    </location>
</feature>
<dbReference type="GO" id="GO:0005524">
    <property type="term" value="F:ATP binding"/>
    <property type="evidence" value="ECO:0007669"/>
    <property type="project" value="UniProtKB-KW"/>
</dbReference>
<dbReference type="InterPro" id="IPR001374">
    <property type="entry name" value="R3H_dom"/>
</dbReference>
<dbReference type="PROSITE" id="PS51061">
    <property type="entry name" value="R3H"/>
    <property type="match status" value="1"/>
</dbReference>
<gene>
    <name evidence="5" type="ORF">AC812_01570</name>
</gene>
<evidence type="ECO:0000256" key="2">
    <source>
        <dbReference type="ARBA" id="ARBA00022840"/>
    </source>
</evidence>
<protein>
    <submittedName>
        <fullName evidence="5">ATPase AAA</fullName>
    </submittedName>
</protein>
<dbReference type="AlphaFoldDB" id="A0A0P6XNL5"/>
<dbReference type="GO" id="GO:0003676">
    <property type="term" value="F:nucleic acid binding"/>
    <property type="evidence" value="ECO:0007669"/>
    <property type="project" value="UniProtKB-UniRule"/>
</dbReference>
<dbReference type="PANTHER" id="PTHR20953">
    <property type="entry name" value="KINASE-RELATED"/>
    <property type="match status" value="1"/>
</dbReference>
<feature type="region of interest" description="Disordered" evidence="3">
    <location>
        <begin position="333"/>
        <end position="371"/>
    </location>
</feature>
<evidence type="ECO:0000259" key="4">
    <source>
        <dbReference type="PROSITE" id="PS51061"/>
    </source>
</evidence>
<dbReference type="SMART" id="SM00393">
    <property type="entry name" value="R3H"/>
    <property type="match status" value="1"/>
</dbReference>
<dbReference type="InterPro" id="IPR036867">
    <property type="entry name" value="R3H_dom_sf"/>
</dbReference>
<dbReference type="Proteomes" id="UP000050514">
    <property type="component" value="Unassembled WGS sequence"/>
</dbReference>
<dbReference type="InterPro" id="IPR045735">
    <property type="entry name" value="Spore_III_AA_AAA+_ATPase"/>
</dbReference>
<evidence type="ECO:0000313" key="5">
    <source>
        <dbReference type="EMBL" id="KPL78141.1"/>
    </source>
</evidence>
<keyword evidence="2" id="KW-0067">ATP-binding</keyword>
<dbReference type="Pfam" id="PF19568">
    <property type="entry name" value="Spore_III_AA"/>
    <property type="match status" value="1"/>
</dbReference>
<dbReference type="PATRIC" id="fig|360411.5.peg.500"/>
<dbReference type="Gene3D" id="3.30.1370.50">
    <property type="entry name" value="R3H-like domain"/>
    <property type="match status" value="1"/>
</dbReference>
<dbReference type="InterPro" id="IPR027417">
    <property type="entry name" value="P-loop_NTPase"/>
</dbReference>